<dbReference type="InterPro" id="IPR027619">
    <property type="entry name" value="C-S_lyase_PatB-like"/>
</dbReference>
<dbReference type="RefSeq" id="WP_106160998.1">
    <property type="nucleotide sequence ID" value="NZ_PVTT01000002.1"/>
</dbReference>
<dbReference type="AlphaFoldDB" id="A0A2T0X376"/>
<evidence type="ECO:0000256" key="5">
    <source>
        <dbReference type="ARBA" id="ARBA00037974"/>
    </source>
</evidence>
<protein>
    <recommendedName>
        <fullName evidence="2">cysteine-S-conjugate beta-lyase</fullName>
        <ecNumber evidence="2">4.4.1.13</ecNumber>
    </recommendedName>
</protein>
<dbReference type="InterPro" id="IPR015421">
    <property type="entry name" value="PyrdxlP-dep_Trfase_major"/>
</dbReference>
<dbReference type="PANTHER" id="PTHR43525:SF1">
    <property type="entry name" value="PROTEIN MALY"/>
    <property type="match status" value="1"/>
</dbReference>
<evidence type="ECO:0000259" key="6">
    <source>
        <dbReference type="Pfam" id="PF00155"/>
    </source>
</evidence>
<dbReference type="CDD" id="cd00609">
    <property type="entry name" value="AAT_like"/>
    <property type="match status" value="1"/>
</dbReference>
<dbReference type="PANTHER" id="PTHR43525">
    <property type="entry name" value="PROTEIN MALY"/>
    <property type="match status" value="1"/>
</dbReference>
<dbReference type="Proteomes" id="UP000238801">
    <property type="component" value="Unassembled WGS sequence"/>
</dbReference>
<keyword evidence="8" id="KW-1185">Reference proteome</keyword>
<comment type="caution">
    <text evidence="7">The sequence shown here is derived from an EMBL/GenBank/DDBJ whole genome shotgun (WGS) entry which is preliminary data.</text>
</comment>
<evidence type="ECO:0000313" key="8">
    <source>
        <dbReference type="Proteomes" id="UP000238801"/>
    </source>
</evidence>
<evidence type="ECO:0000256" key="2">
    <source>
        <dbReference type="ARBA" id="ARBA00012224"/>
    </source>
</evidence>
<dbReference type="InterPro" id="IPR004839">
    <property type="entry name" value="Aminotransferase_I/II_large"/>
</dbReference>
<comment type="cofactor">
    <cofactor evidence="1">
        <name>pyridoxal 5'-phosphate</name>
        <dbReference type="ChEBI" id="CHEBI:597326"/>
    </cofactor>
</comment>
<evidence type="ECO:0000256" key="3">
    <source>
        <dbReference type="ARBA" id="ARBA00022898"/>
    </source>
</evidence>
<name>A0A2T0X376_9RHOB</name>
<gene>
    <name evidence="7" type="ORF">BCF33_2270</name>
</gene>
<comment type="similarity">
    <text evidence="5">Belongs to the class-II pyridoxal-phosphate-dependent aminotransferase family. MalY/PatB cystathionine beta-lyase subfamily.</text>
</comment>
<dbReference type="SUPFAM" id="SSF53383">
    <property type="entry name" value="PLP-dependent transferases"/>
    <property type="match status" value="1"/>
</dbReference>
<dbReference type="GO" id="GO:0047804">
    <property type="term" value="F:cysteine-S-conjugate beta-lyase activity"/>
    <property type="evidence" value="ECO:0007669"/>
    <property type="project" value="UniProtKB-EC"/>
</dbReference>
<dbReference type="Gene3D" id="3.40.640.10">
    <property type="entry name" value="Type I PLP-dependent aspartate aminotransferase-like (Major domain)"/>
    <property type="match status" value="1"/>
</dbReference>
<dbReference type="InterPro" id="IPR015422">
    <property type="entry name" value="PyrdxlP-dep_Trfase_small"/>
</dbReference>
<reference evidence="7 8" key="1">
    <citation type="submission" date="2018-03" db="EMBL/GenBank/DDBJ databases">
        <title>Genomic Encyclopedia of Archaeal and Bacterial Type Strains, Phase II (KMG-II): from individual species to whole genera.</title>
        <authorList>
            <person name="Goeker M."/>
        </authorList>
    </citation>
    <scope>NUCLEOTIDE SEQUENCE [LARGE SCALE GENOMIC DNA]</scope>
    <source>
        <strain evidence="7 8">DSM 29318</strain>
    </source>
</reference>
<dbReference type="InterPro" id="IPR015424">
    <property type="entry name" value="PyrdxlP-dep_Trfase"/>
</dbReference>
<proteinExistence type="inferred from homology"/>
<evidence type="ECO:0000256" key="4">
    <source>
        <dbReference type="ARBA" id="ARBA00023239"/>
    </source>
</evidence>
<dbReference type="GO" id="GO:0030170">
    <property type="term" value="F:pyridoxal phosphate binding"/>
    <property type="evidence" value="ECO:0007669"/>
    <property type="project" value="InterPro"/>
</dbReference>
<dbReference type="NCBIfam" id="TIGR04350">
    <property type="entry name" value="C_S_lyase_PatB"/>
    <property type="match status" value="1"/>
</dbReference>
<feature type="domain" description="Aminotransferase class I/classII large" evidence="6">
    <location>
        <begin position="65"/>
        <end position="389"/>
    </location>
</feature>
<dbReference type="Gene3D" id="3.90.1150.10">
    <property type="entry name" value="Aspartate Aminotransferase, domain 1"/>
    <property type="match status" value="1"/>
</dbReference>
<dbReference type="EC" id="4.4.1.13" evidence="2"/>
<dbReference type="EMBL" id="PVTT01000002">
    <property type="protein sequence ID" value="PRY93402.1"/>
    <property type="molecule type" value="Genomic_DNA"/>
</dbReference>
<accession>A0A2T0X376</accession>
<evidence type="ECO:0000313" key="7">
    <source>
        <dbReference type="EMBL" id="PRY93402.1"/>
    </source>
</evidence>
<dbReference type="OrthoDB" id="3224382at2"/>
<sequence>MTDHDPRFDTIIDRRGTHCVKWDMMEPIYGVPPEDGIAMWVADMEFRPPEVIQDALQGMLDHGIYGYFGDDSRYIEAIRWWMSERHGWDVDPEAIFTTHGLVNGTGMCIDAFTAPGDGVVLLTPVYHAFARVIRASGRDLVELEMPIEEGRYVLSEEAFEAFDAQLKGHERMLILCSPHNPGGRVWTREELERVAAFARRHDLVLVSDEIHHDLVYPGHRHVPMTAIEGIEDRLVMMTATTKTFNIAGSHTGNVTVPDEGLRARFAARMAALGMSPNSFGLFMTTAAYSPRGAAWVDGLMDYLDGNRRLFDRAVENVPGLRSMPLEATYLSWVDFAGTGMPREEFTRRVERDARIAVNHGPTFGKGADTWLRFNIAAPRAQVAEACERLSAAFGDLQ</sequence>
<organism evidence="7 8">
    <name type="scientific">Hasllibacter halocynthiae</name>
    <dbReference type="NCBI Taxonomy" id="595589"/>
    <lineage>
        <taxon>Bacteria</taxon>
        <taxon>Pseudomonadati</taxon>
        <taxon>Pseudomonadota</taxon>
        <taxon>Alphaproteobacteria</taxon>
        <taxon>Rhodobacterales</taxon>
        <taxon>Roseobacteraceae</taxon>
        <taxon>Hasllibacter</taxon>
    </lineage>
</organism>
<keyword evidence="4 7" id="KW-0456">Lyase</keyword>
<keyword evidence="3" id="KW-0663">Pyridoxal phosphate</keyword>
<dbReference type="Pfam" id="PF00155">
    <property type="entry name" value="Aminotran_1_2"/>
    <property type="match status" value="1"/>
</dbReference>
<evidence type="ECO:0000256" key="1">
    <source>
        <dbReference type="ARBA" id="ARBA00001933"/>
    </source>
</evidence>
<dbReference type="InterPro" id="IPR051798">
    <property type="entry name" value="Class-II_PLP-Dep_Aminotrans"/>
</dbReference>